<protein>
    <submittedName>
        <fullName evidence="4">Redoxin domain-containing protein</fullName>
    </submittedName>
</protein>
<evidence type="ECO:0000259" key="3">
    <source>
        <dbReference type="PROSITE" id="PS51352"/>
    </source>
</evidence>
<dbReference type="Proteomes" id="UP000632125">
    <property type="component" value="Unassembled WGS sequence"/>
</dbReference>
<keyword evidence="2" id="KW-0472">Membrane</keyword>
<accession>A0A927CK82</accession>
<keyword evidence="2" id="KW-0812">Transmembrane</keyword>
<gene>
    <name evidence="4" type="ORF">IDH41_10430</name>
</gene>
<comment type="caution">
    <text evidence="4">The sequence shown here is derived from an EMBL/GenBank/DDBJ whole genome shotgun (WGS) entry which is preliminary data.</text>
</comment>
<dbReference type="InterPro" id="IPR000866">
    <property type="entry name" value="AhpC/TSA"/>
</dbReference>
<feature type="domain" description="Thioredoxin" evidence="3">
    <location>
        <begin position="55"/>
        <end position="191"/>
    </location>
</feature>
<keyword evidence="5" id="KW-1185">Reference proteome</keyword>
<dbReference type="Pfam" id="PF00578">
    <property type="entry name" value="AhpC-TSA"/>
    <property type="match status" value="1"/>
</dbReference>
<keyword evidence="1" id="KW-1015">Disulfide bond</keyword>
<sequence length="192" mass="21638">MLEKSFSGRKGFETRCVQLNNPFRKIWFQSLLLIVLAGAVLYALFQQEATKESGAMPGGRAPSFELEDVQGGKLRLADYEGKGLALNFWASWCNPCVNELPLLNEAYKLAGFEMIAINVGEDAEAAQKFVDRYELAFPIALDKEQQVKKRYRVVGLPLTVLIDPQGAVIERHEGELKDMADILRLMERLKDE</sequence>
<evidence type="ECO:0000256" key="1">
    <source>
        <dbReference type="ARBA" id="ARBA00023157"/>
    </source>
</evidence>
<dbReference type="CDD" id="cd02966">
    <property type="entry name" value="TlpA_like_family"/>
    <property type="match status" value="1"/>
</dbReference>
<dbReference type="PANTHER" id="PTHR42852">
    <property type="entry name" value="THIOL:DISULFIDE INTERCHANGE PROTEIN DSBE"/>
    <property type="match status" value="1"/>
</dbReference>
<dbReference type="GO" id="GO:0016491">
    <property type="term" value="F:oxidoreductase activity"/>
    <property type="evidence" value="ECO:0007669"/>
    <property type="project" value="InterPro"/>
</dbReference>
<dbReference type="PANTHER" id="PTHR42852:SF13">
    <property type="entry name" value="PROTEIN DIPZ"/>
    <property type="match status" value="1"/>
</dbReference>
<dbReference type="GO" id="GO:0016209">
    <property type="term" value="F:antioxidant activity"/>
    <property type="evidence" value="ECO:0007669"/>
    <property type="project" value="InterPro"/>
</dbReference>
<dbReference type="PROSITE" id="PS51352">
    <property type="entry name" value="THIOREDOXIN_2"/>
    <property type="match status" value="1"/>
</dbReference>
<proteinExistence type="predicted"/>
<dbReference type="AlphaFoldDB" id="A0A927CK82"/>
<dbReference type="InterPro" id="IPR036249">
    <property type="entry name" value="Thioredoxin-like_sf"/>
</dbReference>
<keyword evidence="2" id="KW-1133">Transmembrane helix</keyword>
<reference evidence="4" key="1">
    <citation type="submission" date="2020-09" db="EMBL/GenBank/DDBJ databases">
        <title>A novel bacterium of genus Paenibacillus, isolated from South China Sea.</title>
        <authorList>
            <person name="Huang H."/>
            <person name="Mo K."/>
            <person name="Hu Y."/>
        </authorList>
    </citation>
    <scope>NUCLEOTIDE SEQUENCE</scope>
    <source>
        <strain evidence="4">IB182493</strain>
    </source>
</reference>
<dbReference type="EMBL" id="JACXIY010000013">
    <property type="protein sequence ID" value="MBD2868995.1"/>
    <property type="molecule type" value="Genomic_DNA"/>
</dbReference>
<dbReference type="InterPro" id="IPR013766">
    <property type="entry name" value="Thioredoxin_domain"/>
</dbReference>
<name>A0A927CK82_9BACL</name>
<feature type="transmembrane region" description="Helical" evidence="2">
    <location>
        <begin position="26"/>
        <end position="45"/>
    </location>
</feature>
<evidence type="ECO:0000313" key="5">
    <source>
        <dbReference type="Proteomes" id="UP000632125"/>
    </source>
</evidence>
<evidence type="ECO:0000256" key="2">
    <source>
        <dbReference type="SAM" id="Phobius"/>
    </source>
</evidence>
<dbReference type="SUPFAM" id="SSF52833">
    <property type="entry name" value="Thioredoxin-like"/>
    <property type="match status" value="1"/>
</dbReference>
<evidence type="ECO:0000313" key="4">
    <source>
        <dbReference type="EMBL" id="MBD2868995.1"/>
    </source>
</evidence>
<organism evidence="4 5">
    <name type="scientific">Paenibacillus arenilitoris</name>
    <dbReference type="NCBI Taxonomy" id="2772299"/>
    <lineage>
        <taxon>Bacteria</taxon>
        <taxon>Bacillati</taxon>
        <taxon>Bacillota</taxon>
        <taxon>Bacilli</taxon>
        <taxon>Bacillales</taxon>
        <taxon>Paenibacillaceae</taxon>
        <taxon>Paenibacillus</taxon>
    </lineage>
</organism>
<dbReference type="Gene3D" id="3.40.30.10">
    <property type="entry name" value="Glutaredoxin"/>
    <property type="match status" value="1"/>
</dbReference>
<dbReference type="InterPro" id="IPR050553">
    <property type="entry name" value="Thioredoxin_ResA/DsbE_sf"/>
</dbReference>